<evidence type="ECO:0000313" key="1">
    <source>
        <dbReference type="EMBL" id="ASZ76756.1"/>
    </source>
</evidence>
<name>A0A249XZ71_9CAUD</name>
<protein>
    <submittedName>
        <fullName evidence="1">Uncharacterized protein</fullName>
    </submittedName>
</protein>
<dbReference type="EMBL" id="MF001358">
    <property type="protein sequence ID" value="ASZ76756.1"/>
    <property type="molecule type" value="Genomic_DNA"/>
</dbReference>
<evidence type="ECO:0000313" key="2">
    <source>
        <dbReference type="Proteomes" id="UP000260005"/>
    </source>
</evidence>
<reference evidence="1 2" key="1">
    <citation type="submission" date="2017-04" db="EMBL/GenBank/DDBJ databases">
        <title>Complete Genome Sequence of Lytic Bacteriophage EF1 Infecting Enterococcus faecalis Isolates.</title>
        <authorList>
            <person name="Kim D."/>
            <person name="Kim Y.J."/>
            <person name="Han B.K."/>
            <person name="Kim H."/>
        </authorList>
    </citation>
    <scope>NUCLEOTIDE SEQUENCE [LARGE SCALE GENOMIC DNA]</scope>
</reference>
<keyword evidence="2" id="KW-1185">Reference proteome</keyword>
<organism evidence="1 2">
    <name type="scientific">Enterococcus phage EF1</name>
    <dbReference type="NCBI Taxonomy" id="2025813"/>
    <lineage>
        <taxon>Viruses</taxon>
        <taxon>Duplodnaviria</taxon>
        <taxon>Heunggongvirae</taxon>
        <taxon>Uroviricota</taxon>
        <taxon>Caudoviricetes</taxon>
    </lineage>
</organism>
<proteinExistence type="predicted"/>
<sequence>MINCKFHKGDIIGSTTEPGKYYIITEINVVDKIYILRKIEIDLFDERPTFTEGLISVIDKDFYRVIT</sequence>
<accession>A0A249XZ71</accession>
<dbReference type="Proteomes" id="UP000260005">
    <property type="component" value="Segment"/>
</dbReference>